<dbReference type="Proteomes" id="UP001162834">
    <property type="component" value="Chromosome"/>
</dbReference>
<evidence type="ECO:0000313" key="3">
    <source>
        <dbReference type="Proteomes" id="UP001162834"/>
    </source>
</evidence>
<dbReference type="EMBL" id="CP087164">
    <property type="protein sequence ID" value="UGS38480.1"/>
    <property type="molecule type" value="Genomic_DNA"/>
</dbReference>
<dbReference type="Pfam" id="PF03404">
    <property type="entry name" value="Mo-co_dimer"/>
    <property type="match status" value="1"/>
</dbReference>
<dbReference type="GO" id="GO:0030151">
    <property type="term" value="F:molybdenum ion binding"/>
    <property type="evidence" value="ECO:0007669"/>
    <property type="project" value="InterPro"/>
</dbReference>
<dbReference type="Gene3D" id="2.60.40.650">
    <property type="match status" value="1"/>
</dbReference>
<organism evidence="2 3">
    <name type="scientific">Capillimicrobium parvum</name>
    <dbReference type="NCBI Taxonomy" id="2884022"/>
    <lineage>
        <taxon>Bacteria</taxon>
        <taxon>Bacillati</taxon>
        <taxon>Actinomycetota</taxon>
        <taxon>Thermoleophilia</taxon>
        <taxon>Solirubrobacterales</taxon>
        <taxon>Capillimicrobiaceae</taxon>
        <taxon>Capillimicrobium</taxon>
    </lineage>
</organism>
<dbReference type="InterPro" id="IPR005066">
    <property type="entry name" value="MoCF_OxRdtse_dimer"/>
</dbReference>
<dbReference type="GO" id="GO:0020037">
    <property type="term" value="F:heme binding"/>
    <property type="evidence" value="ECO:0007669"/>
    <property type="project" value="TreeGrafter"/>
</dbReference>
<protein>
    <recommendedName>
        <fullName evidence="1">Moybdenum cofactor oxidoreductase dimerisation domain-containing protein</fullName>
    </recommendedName>
</protein>
<dbReference type="GO" id="GO:0008482">
    <property type="term" value="F:sulfite oxidase activity"/>
    <property type="evidence" value="ECO:0007669"/>
    <property type="project" value="TreeGrafter"/>
</dbReference>
<reference evidence="2" key="1">
    <citation type="journal article" date="2022" name="Int. J. Syst. Evol. Microbiol.">
        <title>Pseudomonas aegrilactucae sp. nov. and Pseudomonas morbosilactucae sp. nov., pathogens causing bacterial rot of lettuce in Japan.</title>
        <authorList>
            <person name="Sawada H."/>
            <person name="Fujikawa T."/>
            <person name="Satou M."/>
        </authorList>
    </citation>
    <scope>NUCLEOTIDE SEQUENCE</scope>
    <source>
        <strain evidence="2">0166_1</strain>
    </source>
</reference>
<dbReference type="GO" id="GO:0043546">
    <property type="term" value="F:molybdopterin cofactor binding"/>
    <property type="evidence" value="ECO:0007669"/>
    <property type="project" value="TreeGrafter"/>
</dbReference>
<sequence length="162" mass="17741">MLDVTPEPADILADDPAARWRATPLGTRRDPFTGYREREEHRFVAPGEADRPGRRMTAPPVHALVTAYDAHALRGIAWSDGTPIARADVSVDDGRWQPAELEPGTGRWGLTRWHVPWSPGPGTHDVAVRATDAAGRTQPERPAPNLGGFADHAVHRVTLRVD</sequence>
<name>A0A9E6Y1P3_9ACTN</name>
<dbReference type="AlphaFoldDB" id="A0A9E6Y1P3"/>
<proteinExistence type="predicted"/>
<evidence type="ECO:0000313" key="2">
    <source>
        <dbReference type="EMBL" id="UGS38480.1"/>
    </source>
</evidence>
<dbReference type="KEGG" id="sbae:DSM104329_04909"/>
<accession>A0A9E6Y1P3</accession>
<dbReference type="PANTHER" id="PTHR19372:SF7">
    <property type="entry name" value="SULFITE OXIDASE, MITOCHONDRIAL"/>
    <property type="match status" value="1"/>
</dbReference>
<dbReference type="GO" id="GO:0006790">
    <property type="term" value="P:sulfur compound metabolic process"/>
    <property type="evidence" value="ECO:0007669"/>
    <property type="project" value="TreeGrafter"/>
</dbReference>
<evidence type="ECO:0000259" key="1">
    <source>
        <dbReference type="Pfam" id="PF03404"/>
    </source>
</evidence>
<feature type="domain" description="Moybdenum cofactor oxidoreductase dimerisation" evidence="1">
    <location>
        <begin position="69"/>
        <end position="160"/>
    </location>
</feature>
<keyword evidence="3" id="KW-1185">Reference proteome</keyword>
<gene>
    <name evidence="2" type="ORF">DSM104329_04909</name>
</gene>
<dbReference type="InterPro" id="IPR014756">
    <property type="entry name" value="Ig_E-set"/>
</dbReference>
<dbReference type="PANTHER" id="PTHR19372">
    <property type="entry name" value="SULFITE REDUCTASE"/>
    <property type="match status" value="1"/>
</dbReference>
<dbReference type="SUPFAM" id="SSF81296">
    <property type="entry name" value="E set domains"/>
    <property type="match status" value="1"/>
</dbReference>